<keyword evidence="7" id="KW-0325">Glycoprotein</keyword>
<accession>A0A7K5I9M5</accession>
<dbReference type="PROSITE" id="PS00138">
    <property type="entry name" value="SUBTILASE_SER"/>
    <property type="match status" value="1"/>
</dbReference>
<dbReference type="InterPro" id="IPR009030">
    <property type="entry name" value="Growth_fac_rcpt_cys_sf"/>
</dbReference>
<name>A0A7K5I9M5_CROSL</name>
<dbReference type="InterPro" id="IPR006212">
    <property type="entry name" value="Furin_repeat"/>
</dbReference>
<dbReference type="InterPro" id="IPR034182">
    <property type="entry name" value="Kexin/furin"/>
</dbReference>
<dbReference type="Pfam" id="PF16470">
    <property type="entry name" value="S8_pro-domain"/>
    <property type="match status" value="1"/>
</dbReference>
<reference evidence="11 12" key="1">
    <citation type="submission" date="2019-09" db="EMBL/GenBank/DDBJ databases">
        <title>Bird 10,000 Genomes (B10K) Project - Family phase.</title>
        <authorList>
            <person name="Zhang G."/>
        </authorList>
    </citation>
    <scope>NUCLEOTIDE SEQUENCE [LARGE SCALE GENOMIC DNA]</scope>
    <source>
        <strain evidence="11">B10K-DU-003-44</strain>
        <tissue evidence="11">Muscle</tissue>
    </source>
</reference>
<dbReference type="Gene3D" id="3.40.50.200">
    <property type="entry name" value="Peptidase S8/S53 domain"/>
    <property type="match status" value="1"/>
</dbReference>
<comment type="caution">
    <text evidence="11">The sequence shown here is derived from an EMBL/GenBank/DDBJ whole genome shotgun (WGS) entry which is preliminary data.</text>
</comment>
<dbReference type="PROSITE" id="PS51892">
    <property type="entry name" value="SUBTILASE"/>
    <property type="match status" value="1"/>
</dbReference>
<dbReference type="GO" id="GO:0005802">
    <property type="term" value="C:trans-Golgi network"/>
    <property type="evidence" value="ECO:0007669"/>
    <property type="project" value="TreeGrafter"/>
</dbReference>
<feature type="active site" description="Charge relay system" evidence="8 9">
    <location>
        <position position="138"/>
    </location>
</feature>
<dbReference type="GO" id="GO:0000139">
    <property type="term" value="C:Golgi membrane"/>
    <property type="evidence" value="ECO:0007669"/>
    <property type="project" value="TreeGrafter"/>
</dbReference>
<dbReference type="GO" id="GO:0004252">
    <property type="term" value="F:serine-type endopeptidase activity"/>
    <property type="evidence" value="ECO:0007669"/>
    <property type="project" value="UniProtKB-UniRule"/>
</dbReference>
<dbReference type="SUPFAM" id="SSF57184">
    <property type="entry name" value="Growth factor receptor domain"/>
    <property type="match status" value="1"/>
</dbReference>
<dbReference type="InterPro" id="IPR032815">
    <property type="entry name" value="S8_pro-domain"/>
</dbReference>
<dbReference type="PROSITE" id="PS00137">
    <property type="entry name" value="SUBTILASE_HIS"/>
    <property type="match status" value="1"/>
</dbReference>
<dbReference type="SUPFAM" id="SSF52743">
    <property type="entry name" value="Subtilisin-like"/>
    <property type="match status" value="1"/>
</dbReference>
<feature type="active site" description="Charge relay system" evidence="8 9">
    <location>
        <position position="312"/>
    </location>
</feature>
<feature type="active site" description="Charge relay system" evidence="8 9">
    <location>
        <position position="97"/>
    </location>
</feature>
<dbReference type="PANTHER" id="PTHR42884">
    <property type="entry name" value="PROPROTEIN CONVERTASE SUBTILISIN/KEXIN-RELATED"/>
    <property type="match status" value="1"/>
</dbReference>
<dbReference type="Pfam" id="PF00082">
    <property type="entry name" value="Peptidase_S8"/>
    <property type="match status" value="1"/>
</dbReference>
<dbReference type="InterPro" id="IPR038466">
    <property type="entry name" value="S8_pro-domain_sf"/>
</dbReference>
<feature type="domain" description="P/Homo B" evidence="10">
    <location>
        <begin position="388"/>
        <end position="520"/>
    </location>
</feature>
<dbReference type="InterPro" id="IPR002884">
    <property type="entry name" value="P_dom"/>
</dbReference>
<evidence type="ECO:0000256" key="4">
    <source>
        <dbReference type="ARBA" id="ARBA00022801"/>
    </source>
</evidence>
<comment type="similarity">
    <text evidence="9">Belongs to the peptidase S8 family.</text>
</comment>
<keyword evidence="6" id="KW-0865">Zymogen</keyword>
<dbReference type="EMBL" id="VYZB01001172">
    <property type="protein sequence ID" value="NWS78074.1"/>
    <property type="molecule type" value="Genomic_DNA"/>
</dbReference>
<keyword evidence="1 9" id="KW-0645">Protease</keyword>
<dbReference type="SUPFAM" id="SSF54897">
    <property type="entry name" value="Protease propeptides/inhibitors"/>
    <property type="match status" value="1"/>
</dbReference>
<feature type="non-terminal residue" evidence="11">
    <location>
        <position position="1"/>
    </location>
</feature>
<dbReference type="CDD" id="cd00064">
    <property type="entry name" value="FU"/>
    <property type="match status" value="1"/>
</dbReference>
<keyword evidence="5 9" id="KW-0720">Serine protease</keyword>
<evidence type="ECO:0000313" key="12">
    <source>
        <dbReference type="Proteomes" id="UP000549499"/>
    </source>
</evidence>
<dbReference type="CDD" id="cd04059">
    <property type="entry name" value="Peptidases_S8_Protein_convertases_Kexins_Furin-like"/>
    <property type="match status" value="1"/>
</dbReference>
<organism evidence="11 12">
    <name type="scientific">Crotophaga sulcirostris</name>
    <name type="common">Groove-billed ani</name>
    <dbReference type="NCBI Taxonomy" id="33598"/>
    <lineage>
        <taxon>Eukaryota</taxon>
        <taxon>Metazoa</taxon>
        <taxon>Chordata</taxon>
        <taxon>Craniata</taxon>
        <taxon>Vertebrata</taxon>
        <taxon>Euteleostomi</taxon>
        <taxon>Archelosauria</taxon>
        <taxon>Archosauria</taxon>
        <taxon>Dinosauria</taxon>
        <taxon>Saurischia</taxon>
        <taxon>Theropoda</taxon>
        <taxon>Coelurosauria</taxon>
        <taxon>Aves</taxon>
        <taxon>Neognathae</taxon>
        <taxon>Neoaves</taxon>
        <taxon>Otidimorphae</taxon>
        <taxon>Cuculiformes</taxon>
        <taxon>Crotophagidae</taxon>
        <taxon>Crotophaga</taxon>
    </lineage>
</organism>
<dbReference type="InterPro" id="IPR022398">
    <property type="entry name" value="Peptidase_S8_His-AS"/>
</dbReference>
<dbReference type="InterPro" id="IPR015500">
    <property type="entry name" value="Peptidase_S8_subtilisin-rel"/>
</dbReference>
<sequence length="618" mass="68146">QVMEEQPYYHFKHRGTRQKALSRHWGWDMRLRKEPKVLWFEQQTVKRRVRRSVTVVPTDPWFHKQWYMNNDINPDLNILTAWSKGYSGLGVVLAILDDGLEKDHPDLSPNYDPLASYDFNSNDPDPQPRYTGRVKNWHGTRCAGEVAAVANNQICGAGVAYNAKVGGVRMLDGPVTDLVEAQSLSLRPQHIHIYSASWGPKDDGKTVDGPGVLAMEAFYRGVTNGRGGLGSIFIWASGNGGINYDNCNCDGYSNSIYTLSVGSVLADGQRPGYSESCSAILTTTYSSRTTSKVQMVTTDLHHRCTDKHTGTSASAPLVAGMVALALEANPALTWRDVQHLIIRTSKPAHLQAEDWAVNGVGRKVSHHYGYGLLDAGLLVEMAKAWTGTQPQLKCSIKALQTPRTIGSKLTLSTDTSSCSERTKRIRSLEHVQVQLSLSYSRRGDLVMALTSPMGTTSTLVTVRPYDTSQQGYKDWTFMSTHFWDENPNGTWTLHLENKGDAYNTGLLTSFILHLYGTDEDMTTRSFAAAATDKCLKRDTQGVCQECSSSLYAHQHSCLSYCPPRYFGQSKRVTTTTTARVCAHCHPSCYTCQSAAATNCTSCPAASALDELTHSCSPI</sequence>
<protein>
    <submittedName>
        <fullName evidence="11">PCSK4 convertase</fullName>
    </submittedName>
</protein>
<dbReference type="FunFam" id="3.40.50.200:FF:000001">
    <property type="entry name" value="Furin 2, isoform B"/>
    <property type="match status" value="1"/>
</dbReference>
<dbReference type="InterPro" id="IPR008979">
    <property type="entry name" value="Galactose-bd-like_sf"/>
</dbReference>
<evidence type="ECO:0000256" key="5">
    <source>
        <dbReference type="ARBA" id="ARBA00022825"/>
    </source>
</evidence>
<evidence type="ECO:0000256" key="8">
    <source>
        <dbReference type="PIRSR" id="PIRSR615500-1"/>
    </source>
</evidence>
<evidence type="ECO:0000259" key="10">
    <source>
        <dbReference type="PROSITE" id="PS51829"/>
    </source>
</evidence>
<dbReference type="InterPro" id="IPR036852">
    <property type="entry name" value="Peptidase_S8/S53_dom_sf"/>
</dbReference>
<dbReference type="Gene3D" id="2.60.120.260">
    <property type="entry name" value="Galactose-binding domain-like"/>
    <property type="match status" value="1"/>
</dbReference>
<dbReference type="SUPFAM" id="SSF49785">
    <property type="entry name" value="Galactose-binding domain-like"/>
    <property type="match status" value="1"/>
</dbReference>
<dbReference type="PRINTS" id="PR00723">
    <property type="entry name" value="SUBTILISIN"/>
</dbReference>
<evidence type="ECO:0000313" key="11">
    <source>
        <dbReference type="EMBL" id="NWS78074.1"/>
    </source>
</evidence>
<gene>
    <name evidence="11" type="primary">Pcsk4</name>
    <name evidence="11" type="ORF">CROSUL_R14411</name>
</gene>
<evidence type="ECO:0000256" key="2">
    <source>
        <dbReference type="ARBA" id="ARBA00022685"/>
    </source>
</evidence>
<evidence type="ECO:0000256" key="9">
    <source>
        <dbReference type="PROSITE-ProRule" id="PRU01240"/>
    </source>
</evidence>
<dbReference type="Pfam" id="PF01483">
    <property type="entry name" value="P_proprotein"/>
    <property type="match status" value="1"/>
</dbReference>
<dbReference type="Gene3D" id="3.30.70.850">
    <property type="entry name" value="Peptidase S8, pro-domain"/>
    <property type="match status" value="1"/>
</dbReference>
<keyword evidence="2" id="KW-0165">Cleavage on pair of basic residues</keyword>
<evidence type="ECO:0000256" key="6">
    <source>
        <dbReference type="ARBA" id="ARBA00023145"/>
    </source>
</evidence>
<dbReference type="GO" id="GO:0016486">
    <property type="term" value="P:peptide hormone processing"/>
    <property type="evidence" value="ECO:0007669"/>
    <property type="project" value="TreeGrafter"/>
</dbReference>
<evidence type="ECO:0000256" key="7">
    <source>
        <dbReference type="ARBA" id="ARBA00023180"/>
    </source>
</evidence>
<keyword evidence="4 9" id="KW-0378">Hydrolase</keyword>
<proteinExistence type="inferred from homology"/>
<dbReference type="InterPro" id="IPR023828">
    <property type="entry name" value="Peptidase_S8_Ser-AS"/>
</dbReference>
<feature type="non-terminal residue" evidence="11">
    <location>
        <position position="618"/>
    </location>
</feature>
<keyword evidence="3" id="KW-0732">Signal</keyword>
<dbReference type="FunFam" id="2.60.120.260:FF:000034">
    <property type="entry name" value="furin isoform X2"/>
    <property type="match status" value="1"/>
</dbReference>
<dbReference type="PANTHER" id="PTHR42884:SF16">
    <property type="entry name" value="PROPROTEIN CONVERTASE SUBTILISIN_KEXIN TYPE 4"/>
    <property type="match status" value="1"/>
</dbReference>
<dbReference type="OrthoDB" id="300641at2759"/>
<dbReference type="Proteomes" id="UP000549499">
    <property type="component" value="Unassembled WGS sequence"/>
</dbReference>
<keyword evidence="12" id="KW-1185">Reference proteome</keyword>
<dbReference type="PROSITE" id="PS51829">
    <property type="entry name" value="P_HOMO_B"/>
    <property type="match status" value="1"/>
</dbReference>
<dbReference type="Gene3D" id="2.10.220.10">
    <property type="entry name" value="Hormone Receptor, Insulin-like Growth Factor Receptor 1, Chain A, domain 2"/>
    <property type="match status" value="1"/>
</dbReference>
<evidence type="ECO:0000256" key="1">
    <source>
        <dbReference type="ARBA" id="ARBA00022670"/>
    </source>
</evidence>
<dbReference type="AlphaFoldDB" id="A0A7K5I9M5"/>
<evidence type="ECO:0000256" key="3">
    <source>
        <dbReference type="ARBA" id="ARBA00022729"/>
    </source>
</evidence>
<dbReference type="InterPro" id="IPR000209">
    <property type="entry name" value="Peptidase_S8/S53_dom"/>
</dbReference>